<dbReference type="InterPro" id="IPR004872">
    <property type="entry name" value="Lipoprotein_NlpA"/>
</dbReference>
<proteinExistence type="inferred from homology"/>
<gene>
    <name evidence="7" type="primary">plpC</name>
    <name evidence="7" type="ORF">SPIROBIBN47_210182</name>
</gene>
<dbReference type="GO" id="GO:0016020">
    <property type="term" value="C:membrane"/>
    <property type="evidence" value="ECO:0007669"/>
    <property type="project" value="UniProtKB-SubCell"/>
</dbReference>
<dbReference type="PANTHER" id="PTHR30429">
    <property type="entry name" value="D-METHIONINE-BINDING LIPOPROTEIN METQ"/>
    <property type="match status" value="1"/>
</dbReference>
<evidence type="ECO:0000256" key="2">
    <source>
        <dbReference type="ARBA" id="ARBA00022729"/>
    </source>
</evidence>
<dbReference type="SUPFAM" id="SSF53850">
    <property type="entry name" value="Periplasmic binding protein-like II"/>
    <property type="match status" value="1"/>
</dbReference>
<keyword evidence="4" id="KW-0564">Palmitate</keyword>
<keyword evidence="5 6" id="KW-0449">Lipoprotein</keyword>
<dbReference type="Pfam" id="PF03180">
    <property type="entry name" value="Lipoprotein_9"/>
    <property type="match status" value="1"/>
</dbReference>
<accession>A0A3P3XIB6</accession>
<evidence type="ECO:0000256" key="6">
    <source>
        <dbReference type="PIRNR" id="PIRNR002854"/>
    </source>
</evidence>
<evidence type="ECO:0000313" key="7">
    <source>
        <dbReference type="EMBL" id="SLM12025.1"/>
    </source>
</evidence>
<evidence type="ECO:0000256" key="5">
    <source>
        <dbReference type="ARBA" id="ARBA00023288"/>
    </source>
</evidence>
<dbReference type="CDD" id="cd13597">
    <property type="entry name" value="PBP2_lipoprotein_Tp32"/>
    <property type="match status" value="1"/>
</dbReference>
<dbReference type="AlphaFoldDB" id="A0A3P3XIB6"/>
<dbReference type="PIRSF" id="PIRSF002854">
    <property type="entry name" value="MetQ"/>
    <property type="match status" value="1"/>
</dbReference>
<dbReference type="Gene3D" id="3.40.190.10">
    <property type="entry name" value="Periplasmic binding protein-like II"/>
    <property type="match status" value="2"/>
</dbReference>
<organism evidence="7">
    <name type="scientific">uncultured spirochete</name>
    <dbReference type="NCBI Taxonomy" id="156406"/>
    <lineage>
        <taxon>Bacteria</taxon>
        <taxon>Pseudomonadati</taxon>
        <taxon>Spirochaetota</taxon>
        <taxon>Spirochaetia</taxon>
        <taxon>Spirochaetales</taxon>
        <taxon>environmental samples</taxon>
    </lineage>
</organism>
<keyword evidence="2" id="KW-0732">Signal</keyword>
<protein>
    <recommendedName>
        <fullName evidence="6">Lipoprotein</fullName>
    </recommendedName>
</protein>
<comment type="subcellular location">
    <subcellularLocation>
        <location evidence="1">Membrane</location>
        <topology evidence="1">Lipid-anchor</topology>
    </subcellularLocation>
</comment>
<evidence type="ECO:0000256" key="3">
    <source>
        <dbReference type="ARBA" id="ARBA00023136"/>
    </source>
</evidence>
<reference evidence="7" key="1">
    <citation type="submission" date="2017-02" db="EMBL/GenBank/DDBJ databases">
        <authorList>
            <person name="Regsiter A."/>
            <person name="William W."/>
        </authorList>
    </citation>
    <scope>NUCLEOTIDE SEQUENCE</scope>
    <source>
        <strain evidence="7">Bib</strain>
    </source>
</reference>
<comment type="similarity">
    <text evidence="6">Belongs to the nlpA lipoprotein family.</text>
</comment>
<keyword evidence="3" id="KW-0472">Membrane</keyword>
<sequence length="288" mass="31189">MKGSWMKGTKVSGKAAAAVKRAPSLGRTLIAFAFLALFVASGFAQTGGKLVTLKVGATPIPHGDLLQLVKPDLEAQGIKLEIVELTDYVTPNILLAEKQLDANFFQHLPYLNDFCADRKLQLESAGQVFVAPLGLYSRKYKKLEDIPAGSVITLPNDPTNEARALILLENKGLIKINPKAGLKATIRDIAENPKRIVFREIEAPQLPRTLDDAAAAIINGTWAMQSGFIPARDSLILEGAESPYANIVAVRKGDANDPRVVALVKALQTQKVKDYLISKYNGSFVPAF</sequence>
<dbReference type="PANTHER" id="PTHR30429:SF0">
    <property type="entry name" value="METHIONINE-BINDING LIPOPROTEIN METQ"/>
    <property type="match status" value="1"/>
</dbReference>
<evidence type="ECO:0000256" key="4">
    <source>
        <dbReference type="ARBA" id="ARBA00023139"/>
    </source>
</evidence>
<name>A0A3P3XIB6_9SPIR</name>
<dbReference type="EMBL" id="FWDM01000014">
    <property type="protein sequence ID" value="SLM12025.1"/>
    <property type="molecule type" value="Genomic_DNA"/>
</dbReference>
<evidence type="ECO:0000256" key="1">
    <source>
        <dbReference type="ARBA" id="ARBA00004635"/>
    </source>
</evidence>